<name>A0A9P8G3G4_AURME</name>
<dbReference type="GO" id="GO:0006044">
    <property type="term" value="P:N-acetylglucosamine metabolic process"/>
    <property type="evidence" value="ECO:0007669"/>
    <property type="project" value="TreeGrafter"/>
</dbReference>
<comment type="caution">
    <text evidence="1">The sequence shown here is derived from an EMBL/GenBank/DDBJ whole genome shotgun (WGS) entry which is preliminary data.</text>
</comment>
<dbReference type="InterPro" id="IPR006813">
    <property type="entry name" value="Glyco_trans_17"/>
</dbReference>
<evidence type="ECO:0000313" key="1">
    <source>
        <dbReference type="EMBL" id="KAG9990166.1"/>
    </source>
</evidence>
<gene>
    <name evidence="1" type="ORF">KCU98_g1343</name>
</gene>
<feature type="non-terminal residue" evidence="1">
    <location>
        <position position="380"/>
    </location>
</feature>
<keyword evidence="2" id="KW-1185">Reference proteome</keyword>
<dbReference type="EMBL" id="JAHFXS010000044">
    <property type="protein sequence ID" value="KAG9990166.1"/>
    <property type="molecule type" value="Genomic_DNA"/>
</dbReference>
<evidence type="ECO:0008006" key="3">
    <source>
        <dbReference type="Google" id="ProtNLM"/>
    </source>
</evidence>
<dbReference type="PANTHER" id="PTHR12224">
    <property type="entry name" value="BETA-1,4-MANNOSYL-GLYCOPROTEIN BETA-1,4-N-ACETYLGLUCOSAMINYL-TRANSFERASE"/>
    <property type="match status" value="1"/>
</dbReference>
<reference evidence="1" key="2">
    <citation type="submission" date="2021-08" db="EMBL/GenBank/DDBJ databases">
        <authorList>
            <person name="Gostincar C."/>
            <person name="Sun X."/>
            <person name="Song Z."/>
            <person name="Gunde-Cimerman N."/>
        </authorList>
    </citation>
    <scope>NUCLEOTIDE SEQUENCE</scope>
    <source>
        <strain evidence="1">EXF-9298</strain>
    </source>
</reference>
<protein>
    <recommendedName>
        <fullName evidence="3">Glycosyltransferase family 17 protein</fullName>
    </recommendedName>
</protein>
<dbReference type="GO" id="GO:0003830">
    <property type="term" value="F:beta-1,4-mannosylglycoprotein 4-beta-N-acetylglucosaminyltransferase activity"/>
    <property type="evidence" value="ECO:0007669"/>
    <property type="project" value="InterPro"/>
</dbReference>
<dbReference type="Pfam" id="PF04724">
    <property type="entry name" value="Glyco_transf_17"/>
    <property type="match status" value="1"/>
</dbReference>
<dbReference type="GO" id="GO:0016020">
    <property type="term" value="C:membrane"/>
    <property type="evidence" value="ECO:0007669"/>
    <property type="project" value="InterPro"/>
</dbReference>
<dbReference type="PANTHER" id="PTHR12224:SF0">
    <property type="entry name" value="BETA-1,4-MANNOSYL-GLYCOPROTEIN 4-BETA-N-ACETYLGLUCOSAMINYLTRANSFERASE"/>
    <property type="match status" value="1"/>
</dbReference>
<accession>A0A9P8G3G4</accession>
<dbReference type="AlphaFoldDB" id="A0A9P8G3G4"/>
<dbReference type="Proteomes" id="UP000729357">
    <property type="component" value="Unassembled WGS sequence"/>
</dbReference>
<reference evidence="1" key="1">
    <citation type="journal article" date="2021" name="J Fungi (Basel)">
        <title>Virulence traits and population genomics of the black yeast Aureobasidium melanogenum.</title>
        <authorList>
            <person name="Cernosa A."/>
            <person name="Sun X."/>
            <person name="Gostincar C."/>
            <person name="Fang C."/>
            <person name="Gunde-Cimerman N."/>
            <person name="Song Z."/>
        </authorList>
    </citation>
    <scope>NUCLEOTIDE SEQUENCE</scope>
    <source>
        <strain evidence="1">EXF-9298</strain>
    </source>
</reference>
<organism evidence="1 2">
    <name type="scientific">Aureobasidium melanogenum</name>
    <name type="common">Aureobasidium pullulans var. melanogenum</name>
    <dbReference type="NCBI Taxonomy" id="46634"/>
    <lineage>
        <taxon>Eukaryota</taxon>
        <taxon>Fungi</taxon>
        <taxon>Dikarya</taxon>
        <taxon>Ascomycota</taxon>
        <taxon>Pezizomycotina</taxon>
        <taxon>Dothideomycetes</taxon>
        <taxon>Dothideomycetidae</taxon>
        <taxon>Dothideales</taxon>
        <taxon>Saccotheciaceae</taxon>
        <taxon>Aureobasidium</taxon>
    </lineage>
</organism>
<sequence length="380" mass="44145">MWAVRWTRRQMRTLTFAGLLCVIIVLCVILDHEVSRNHYLSTDLVDLFPHSGANKEFILSPNGAKSTCRANGFSPSGAQIRKKKIYDLVLMSTELDWLEIRLHTLSDYVDYFVIIESPTTFTGKPKPLHLQDNWNLFKDFHHKIIYRVVEDPIKSPRSWDHEDYFRNALFTAVFPGLEGTAQEANPGDVLVVSDMDEIIRPGVMLLLRLCDVPTRLTLRTQFYYYSFQWRHRGPQWAHPDVTIYRGPDTIMPNDLRQGLLESGWAPIAAMHRWLDRATLWNAGWHCSSCFATVAEMHTKMHSFSHQGWNTAENRDSRTLIERVRHGLDLFGRADELYDRIEDNKDVPTYITAQYEQKGRFKYLLDRDGEDAGFYDVLTAT</sequence>
<evidence type="ECO:0000313" key="2">
    <source>
        <dbReference type="Proteomes" id="UP000729357"/>
    </source>
</evidence>
<proteinExistence type="predicted"/>